<keyword evidence="10" id="KW-1185">Reference proteome</keyword>
<evidence type="ECO:0000256" key="5">
    <source>
        <dbReference type="ARBA" id="ARBA00022990"/>
    </source>
</evidence>
<dbReference type="PANTHER" id="PTHR43149:SF1">
    <property type="entry name" value="DELTA(3,5)-DELTA(2,4)-DIENOYL-COA ISOMERASE, MITOCHONDRIAL"/>
    <property type="match status" value="1"/>
</dbReference>
<dbReference type="InterPro" id="IPR029045">
    <property type="entry name" value="ClpP/crotonase-like_dom_sf"/>
</dbReference>
<dbReference type="GO" id="GO:0006635">
    <property type="term" value="P:fatty acid beta-oxidation"/>
    <property type="evidence" value="ECO:0007669"/>
    <property type="project" value="UniProtKB-UniPathway"/>
</dbReference>
<keyword evidence="6" id="KW-0443">Lipid metabolism</keyword>
<comment type="subcellular location">
    <subcellularLocation>
        <location evidence="1">Peroxisome</location>
    </subcellularLocation>
</comment>
<dbReference type="STRING" id="364197.SAMN05216296_1358"/>
<dbReference type="NCBIfam" id="NF004794">
    <property type="entry name" value="PRK06142.1"/>
    <property type="match status" value="1"/>
</dbReference>
<dbReference type="FunFam" id="1.10.12.10:FF:000004">
    <property type="entry name" value="Delta3,5-delta2,4-dienoyl-CoA isomerase"/>
    <property type="match status" value="1"/>
</dbReference>
<name>A0A1H2F6A9_9PSED</name>
<gene>
    <name evidence="9" type="ORF">SAMN05216296_1358</name>
</gene>
<dbReference type="AlphaFoldDB" id="A0A1H2F6A9"/>
<dbReference type="Proteomes" id="UP000243232">
    <property type="component" value="Chromosome I"/>
</dbReference>
<evidence type="ECO:0000256" key="2">
    <source>
        <dbReference type="ARBA" id="ARBA00005005"/>
    </source>
</evidence>
<evidence type="ECO:0000256" key="7">
    <source>
        <dbReference type="ARBA" id="ARBA00023140"/>
    </source>
</evidence>
<comment type="similarity">
    <text evidence="3">Belongs to the enoyl-CoA hydratase/isomerase family.</text>
</comment>
<sequence length="270" mass="29598">MSDYKAFKVAVLDTVAHVQINRPEKINSMNADFWREITEIFNWADATDGIRAVVLSGAGKHFSSGMDLTVLAGIGSQLGTDPGRNALKLRRKIMGFQESFNAVERCAKPVLAAIHGYCLGGAIDLIAACDLRYSTVDAQFSIKEIDIGMAADVGTLQRMPHLIGDGMLRELAFTGRTFAGEEACSMGLVNRTYADHESLLAGVLKLAREIAAKSPVAIRGTKEMLRYMRDHRIDDGLEYIATWNASMLQSEDLRIAIAAHMSKQRAEFAN</sequence>
<evidence type="ECO:0000256" key="8">
    <source>
        <dbReference type="ARBA" id="ARBA00023235"/>
    </source>
</evidence>
<dbReference type="OrthoDB" id="4608673at2"/>
<keyword evidence="7" id="KW-0576">Peroxisome</keyword>
<dbReference type="PANTHER" id="PTHR43149">
    <property type="entry name" value="ENOYL-COA HYDRATASE"/>
    <property type="match status" value="1"/>
</dbReference>
<reference evidence="10" key="1">
    <citation type="submission" date="2016-10" db="EMBL/GenBank/DDBJ databases">
        <authorList>
            <person name="Varghese N."/>
            <person name="Submissions S."/>
        </authorList>
    </citation>
    <scope>NUCLEOTIDE SEQUENCE [LARGE SCALE GENOMIC DNA]</scope>
    <source>
        <strain evidence="10">DSM 17875</strain>
    </source>
</reference>
<accession>A0A1H2F6A9</accession>
<dbReference type="Gene3D" id="3.90.226.10">
    <property type="entry name" value="2-enoyl-CoA Hydratase, Chain A, domain 1"/>
    <property type="match status" value="1"/>
</dbReference>
<dbReference type="GO" id="GO:0005737">
    <property type="term" value="C:cytoplasm"/>
    <property type="evidence" value="ECO:0007669"/>
    <property type="project" value="UniProtKB-ARBA"/>
</dbReference>
<dbReference type="CDD" id="cd06558">
    <property type="entry name" value="crotonase-like"/>
    <property type="match status" value="1"/>
</dbReference>
<dbReference type="InterPro" id="IPR014748">
    <property type="entry name" value="Enoyl-CoA_hydra_C"/>
</dbReference>
<evidence type="ECO:0000313" key="9">
    <source>
        <dbReference type="EMBL" id="SDU02891.1"/>
    </source>
</evidence>
<keyword evidence="5" id="KW-0007">Acetylation</keyword>
<dbReference type="EMBL" id="LT629785">
    <property type="protein sequence ID" value="SDU02891.1"/>
    <property type="molecule type" value="Genomic_DNA"/>
</dbReference>
<comment type="pathway">
    <text evidence="2">Lipid metabolism; fatty acid beta-oxidation.</text>
</comment>
<evidence type="ECO:0000256" key="6">
    <source>
        <dbReference type="ARBA" id="ARBA00023098"/>
    </source>
</evidence>
<organism evidence="9 10">
    <name type="scientific">Pseudomonas pohangensis</name>
    <dbReference type="NCBI Taxonomy" id="364197"/>
    <lineage>
        <taxon>Bacteria</taxon>
        <taxon>Pseudomonadati</taxon>
        <taxon>Pseudomonadota</taxon>
        <taxon>Gammaproteobacteria</taxon>
        <taxon>Pseudomonadales</taxon>
        <taxon>Pseudomonadaceae</taxon>
        <taxon>Pseudomonas</taxon>
    </lineage>
</organism>
<keyword evidence="8" id="KW-0413">Isomerase</keyword>
<dbReference type="FunFam" id="3.90.226.10:FF:000024">
    <property type="entry name" value="Delta3,5-delta2,4-dienoyl-CoA isomerase"/>
    <property type="match status" value="1"/>
</dbReference>
<dbReference type="Gene3D" id="1.10.12.10">
    <property type="entry name" value="Lyase 2-enoyl-coa Hydratase, Chain A, domain 2"/>
    <property type="match status" value="1"/>
</dbReference>
<proteinExistence type="inferred from homology"/>
<evidence type="ECO:0000256" key="4">
    <source>
        <dbReference type="ARBA" id="ARBA00022832"/>
    </source>
</evidence>
<evidence type="ECO:0000256" key="1">
    <source>
        <dbReference type="ARBA" id="ARBA00004275"/>
    </source>
</evidence>
<keyword evidence="4" id="KW-0276">Fatty acid metabolism</keyword>
<dbReference type="Pfam" id="PF00378">
    <property type="entry name" value="ECH_1"/>
    <property type="match status" value="1"/>
</dbReference>
<evidence type="ECO:0000313" key="10">
    <source>
        <dbReference type="Proteomes" id="UP000243232"/>
    </source>
</evidence>
<evidence type="ECO:0000256" key="3">
    <source>
        <dbReference type="ARBA" id="ARBA00005254"/>
    </source>
</evidence>
<dbReference type="RefSeq" id="WP_090193690.1">
    <property type="nucleotide sequence ID" value="NZ_LT629785.1"/>
</dbReference>
<protein>
    <submittedName>
        <fullName evidence="9">Enoyl-CoA hydratase</fullName>
    </submittedName>
</protein>
<dbReference type="UniPathway" id="UPA00659"/>
<dbReference type="InterPro" id="IPR001753">
    <property type="entry name" value="Enoyl-CoA_hydra/iso"/>
</dbReference>
<dbReference type="SUPFAM" id="SSF52096">
    <property type="entry name" value="ClpP/crotonase"/>
    <property type="match status" value="1"/>
</dbReference>
<dbReference type="GO" id="GO:0016853">
    <property type="term" value="F:isomerase activity"/>
    <property type="evidence" value="ECO:0007669"/>
    <property type="project" value="UniProtKB-KW"/>
</dbReference>
<dbReference type="InterPro" id="IPR045002">
    <property type="entry name" value="Ech1-like"/>
</dbReference>